<proteinExistence type="predicted"/>
<protein>
    <submittedName>
        <fullName evidence="1">Uncharacterized membrane protein YkoI</fullName>
    </submittedName>
</protein>
<keyword evidence="2" id="KW-1185">Reference proteome</keyword>
<accession>A0A1I3X5X4</accession>
<name>A0A1I3X5X4_9PROT</name>
<dbReference type="AlphaFoldDB" id="A0A1I3X5X4"/>
<evidence type="ECO:0000313" key="2">
    <source>
        <dbReference type="Proteomes" id="UP000199533"/>
    </source>
</evidence>
<reference evidence="2" key="1">
    <citation type="submission" date="2016-10" db="EMBL/GenBank/DDBJ databases">
        <authorList>
            <person name="Varghese N."/>
            <person name="Submissions S."/>
        </authorList>
    </citation>
    <scope>NUCLEOTIDE SEQUENCE [LARGE SCALE GENOMIC DNA]</scope>
    <source>
        <strain evidence="2">Nm69</strain>
    </source>
</reference>
<gene>
    <name evidence="1" type="ORF">SAMN05216302_1001122</name>
</gene>
<dbReference type="OrthoDB" id="8547939at2"/>
<organism evidence="1 2">
    <name type="scientific">Nitrosomonas aestuarii</name>
    <dbReference type="NCBI Taxonomy" id="52441"/>
    <lineage>
        <taxon>Bacteria</taxon>
        <taxon>Pseudomonadati</taxon>
        <taxon>Pseudomonadota</taxon>
        <taxon>Betaproteobacteria</taxon>
        <taxon>Nitrosomonadales</taxon>
        <taxon>Nitrosomonadaceae</taxon>
        <taxon>Nitrosomonas</taxon>
    </lineage>
</organism>
<dbReference type="STRING" id="52441.SAMN05216302_1001122"/>
<evidence type="ECO:0000313" key="1">
    <source>
        <dbReference type="EMBL" id="SFK14699.1"/>
    </source>
</evidence>
<dbReference type="EMBL" id="FOSP01000001">
    <property type="protein sequence ID" value="SFK14699.1"/>
    <property type="molecule type" value="Genomic_DNA"/>
</dbReference>
<sequence length="96" mass="10853">MNNPQKFFLIILLIASLPINVLADWQNLTDNLYKTGSQQAEISQRKAITIAQQHIKGRVLDIRRSDDIYRIKILSDQGSIHVVMVSAKDGTIKTGY</sequence>
<dbReference type="Proteomes" id="UP000199533">
    <property type="component" value="Unassembled WGS sequence"/>
</dbReference>
<dbReference type="RefSeq" id="WP_090696372.1">
    <property type="nucleotide sequence ID" value="NZ_FOSP01000001.1"/>
</dbReference>